<dbReference type="SUPFAM" id="SSF143212">
    <property type="entry name" value="Rv2632c-like"/>
    <property type="match status" value="1"/>
</dbReference>
<proteinExistence type="predicted"/>
<feature type="region of interest" description="Disordered" evidence="1">
    <location>
        <begin position="21"/>
        <end position="48"/>
    </location>
</feature>
<dbReference type="AlphaFoldDB" id="A0A099D800"/>
<evidence type="ECO:0000313" key="5">
    <source>
        <dbReference type="Proteomes" id="UP000215043"/>
    </source>
</evidence>
<dbReference type="Pfam" id="PF08962">
    <property type="entry name" value="Rv2632c-like"/>
    <property type="match status" value="1"/>
</dbReference>
<reference evidence="3 4" key="1">
    <citation type="journal article" date="2014" name="PLoS ONE">
        <title>Identification and Characterization of a New Erythromycin Biosynthetic Gene Cluster in Actinopolyspora erythraea YIM90600, a Novel Erythronolide-Producing Halophilic Actinomycete Isolated from Salt Field.</title>
        <authorList>
            <person name="Chen D."/>
            <person name="Feng J."/>
            <person name="Huang L."/>
            <person name="Zhang Q."/>
            <person name="Wu J."/>
            <person name="Zhu X."/>
            <person name="Duan Y."/>
            <person name="Xu Z."/>
        </authorList>
    </citation>
    <scope>NUCLEOTIDE SEQUENCE [LARGE SCALE GENOMIC DNA]</scope>
    <source>
        <strain evidence="3 4">YIM90600</strain>
    </source>
</reference>
<evidence type="ECO:0000313" key="3">
    <source>
        <dbReference type="EMBL" id="KGI81500.1"/>
    </source>
</evidence>
<dbReference type="InterPro" id="IPR015057">
    <property type="entry name" value="Rv2632c-like"/>
</dbReference>
<keyword evidence="4" id="KW-1185">Reference proteome</keyword>
<sequence>MIATEEWSVTIYIDEREDRTHAEARLHRRYQPEVRANGLARRNPQDSNVPRIGAELAASRALSQLAHQLLDDSIADVEQATGEPAYFHG</sequence>
<dbReference type="HOGENOM" id="CLU_161984_0_1_11"/>
<dbReference type="eggNOG" id="ENOG503351X">
    <property type="taxonomic scope" value="Bacteria"/>
</dbReference>
<evidence type="ECO:0000313" key="4">
    <source>
        <dbReference type="Proteomes" id="UP000029737"/>
    </source>
</evidence>
<evidence type="ECO:0000313" key="2">
    <source>
        <dbReference type="EMBL" id="ASU81043.1"/>
    </source>
</evidence>
<accession>A0A099D800</accession>
<dbReference type="KEGG" id="aey:CDG81_11170"/>
<organism evidence="2 5">
    <name type="scientific">Actinopolyspora erythraea</name>
    <dbReference type="NCBI Taxonomy" id="414996"/>
    <lineage>
        <taxon>Bacteria</taxon>
        <taxon>Bacillati</taxon>
        <taxon>Actinomycetota</taxon>
        <taxon>Actinomycetes</taxon>
        <taxon>Actinopolysporales</taxon>
        <taxon>Actinopolysporaceae</taxon>
        <taxon>Actinopolyspora</taxon>
    </lineage>
</organism>
<reference evidence="2 5" key="2">
    <citation type="submission" date="2017-08" db="EMBL/GenBank/DDBJ databases">
        <title>The complete genome sequence of moderately halophilic actinomycete Actinopolyspora erythraea YIM 90600, the producer of novel erythromycin, novel actinopolysporins A-C and tubercidin.</title>
        <authorList>
            <person name="Yin M."/>
            <person name="Tang S."/>
        </authorList>
    </citation>
    <scope>NUCLEOTIDE SEQUENCE [LARGE SCALE GENOMIC DNA]</scope>
    <source>
        <strain evidence="2 5">YIM 90600</strain>
    </source>
</reference>
<dbReference type="InterPro" id="IPR038070">
    <property type="entry name" value="Rv2632c-like_sf"/>
</dbReference>
<name>A0A099D800_9ACTN</name>
<dbReference type="EMBL" id="JPMV01000018">
    <property type="protein sequence ID" value="KGI81500.1"/>
    <property type="molecule type" value="Genomic_DNA"/>
</dbReference>
<dbReference type="Proteomes" id="UP000215043">
    <property type="component" value="Chromosome"/>
</dbReference>
<protein>
    <submittedName>
        <fullName evidence="2">DUF1876 domain-containing protein</fullName>
    </submittedName>
</protein>
<gene>
    <name evidence="2" type="ORF">CDG81_11170</name>
    <name evidence="3" type="ORF">IL38_11225</name>
</gene>
<dbReference type="OrthoDB" id="4828144at2"/>
<evidence type="ECO:0000256" key="1">
    <source>
        <dbReference type="SAM" id="MobiDB-lite"/>
    </source>
</evidence>
<dbReference type="Gene3D" id="3.30.160.240">
    <property type="entry name" value="Rv1738"/>
    <property type="match status" value="1"/>
</dbReference>
<dbReference type="EMBL" id="CP022752">
    <property type="protein sequence ID" value="ASU81043.1"/>
    <property type="molecule type" value="Genomic_DNA"/>
</dbReference>
<dbReference type="Proteomes" id="UP000029737">
    <property type="component" value="Unassembled WGS sequence"/>
</dbReference>